<feature type="binding site" evidence="8">
    <location>
        <position position="230"/>
    </location>
    <ligand>
        <name>Mn(2+)</name>
        <dbReference type="ChEBI" id="CHEBI:29035"/>
        <label>2</label>
    </ligand>
</feature>
<dbReference type="OrthoDB" id="9779353at2"/>
<accession>V4PJY1</accession>
<dbReference type="GO" id="GO:0042132">
    <property type="term" value="F:fructose 1,6-bisphosphate 1-phosphatase activity"/>
    <property type="evidence" value="ECO:0007669"/>
    <property type="project" value="UniProtKB-EC"/>
</dbReference>
<dbReference type="PATRIC" id="fig|1121022.4.peg.363"/>
<dbReference type="Pfam" id="PF03320">
    <property type="entry name" value="FBPase_glpX"/>
    <property type="match status" value="1"/>
</dbReference>
<evidence type="ECO:0000256" key="9">
    <source>
        <dbReference type="PIRSR" id="PIRSR004532-2"/>
    </source>
</evidence>
<evidence type="ECO:0000256" key="2">
    <source>
        <dbReference type="ARBA" id="ARBA00008989"/>
    </source>
</evidence>
<evidence type="ECO:0000313" key="10">
    <source>
        <dbReference type="EMBL" id="ESQ94272.1"/>
    </source>
</evidence>
<feature type="binding site" evidence="9">
    <location>
        <begin position="104"/>
        <end position="106"/>
    </location>
    <ligand>
        <name>substrate</name>
    </ligand>
</feature>
<dbReference type="GO" id="GO:0005829">
    <property type="term" value="C:cytosol"/>
    <property type="evidence" value="ECO:0007669"/>
    <property type="project" value="TreeGrafter"/>
</dbReference>
<comment type="catalytic activity">
    <reaction evidence="1">
        <text>beta-D-fructose 1,6-bisphosphate + H2O = beta-D-fructose 6-phosphate + phosphate</text>
        <dbReference type="Rhea" id="RHEA:11064"/>
        <dbReference type="ChEBI" id="CHEBI:15377"/>
        <dbReference type="ChEBI" id="CHEBI:32966"/>
        <dbReference type="ChEBI" id="CHEBI:43474"/>
        <dbReference type="ChEBI" id="CHEBI:57634"/>
        <dbReference type="EC" id="3.1.3.11"/>
    </reaction>
</comment>
<evidence type="ECO:0000256" key="5">
    <source>
        <dbReference type="ARBA" id="ARBA00023211"/>
    </source>
</evidence>
<dbReference type="PANTHER" id="PTHR30447:SF0">
    <property type="entry name" value="FRUCTOSE-1,6-BISPHOSPHATASE 1 CLASS 2-RELATED"/>
    <property type="match status" value="1"/>
</dbReference>
<evidence type="ECO:0000313" key="11">
    <source>
        <dbReference type="Proteomes" id="UP000017837"/>
    </source>
</evidence>
<evidence type="ECO:0000256" key="1">
    <source>
        <dbReference type="ARBA" id="ARBA00001273"/>
    </source>
</evidence>
<dbReference type="CDD" id="cd01516">
    <property type="entry name" value="FBPase_glpX"/>
    <property type="match status" value="1"/>
</dbReference>
<dbReference type="Gene3D" id="3.30.540.10">
    <property type="entry name" value="Fructose-1,6-Bisphosphatase, subunit A, domain 1"/>
    <property type="match status" value="1"/>
</dbReference>
<evidence type="ECO:0000256" key="3">
    <source>
        <dbReference type="ARBA" id="ARBA00022723"/>
    </source>
</evidence>
<evidence type="ECO:0000256" key="8">
    <source>
        <dbReference type="PIRSR" id="PIRSR004532-1"/>
    </source>
</evidence>
<sequence>MQETSVLTKDSQQAAIRDFDLSLDIVRVAEEAAIACYAEIGGGDEKAADQAAVDAMRTALNAIDMDGRIVIGEGERDEAPMLYIGEKVGTGKGPAIDIALDPLEGTTLAAKAMANALAVIAFAPRGGMLHAPDTYMDKLAIGPGYAQGVVDLDWSPEENVRSLAKAKGVDVSEIVACVLDRPRHDSIITSLRKAGARVHLITDGDVAGVIHTAQPETGIDIYLGQGGAPEGVLACAALKCVGGQFQGRLVFRNADEKRRAERLGLSDFDRKYMLDDLVSSDAVFIATGVTHGALLRGVQKETTARGEVFVTTESLVMISKTHTVRKLSMRRPLVKS</sequence>
<organism evidence="10 11">
    <name type="scientific">Asticcacaulis benevestitus DSM 16100 = ATCC BAA-896</name>
    <dbReference type="NCBI Taxonomy" id="1121022"/>
    <lineage>
        <taxon>Bacteria</taxon>
        <taxon>Pseudomonadati</taxon>
        <taxon>Pseudomonadota</taxon>
        <taxon>Alphaproteobacteria</taxon>
        <taxon>Caulobacterales</taxon>
        <taxon>Caulobacteraceae</taxon>
        <taxon>Asticcacaulis</taxon>
    </lineage>
</organism>
<dbReference type="InterPro" id="IPR004464">
    <property type="entry name" value="FBPase_class-2/SBPase"/>
</dbReference>
<feature type="binding site" evidence="9">
    <location>
        <begin position="181"/>
        <end position="183"/>
    </location>
    <ligand>
        <name>substrate</name>
    </ligand>
</feature>
<evidence type="ECO:0000256" key="7">
    <source>
        <dbReference type="PIRNR" id="PIRNR004532"/>
    </source>
</evidence>
<keyword evidence="4 10" id="KW-0378">Hydrolase</keyword>
<dbReference type="GO" id="GO:0030388">
    <property type="term" value="P:fructose 1,6-bisphosphate metabolic process"/>
    <property type="evidence" value="ECO:0007669"/>
    <property type="project" value="TreeGrafter"/>
</dbReference>
<dbReference type="Proteomes" id="UP000017837">
    <property type="component" value="Unassembled WGS sequence"/>
</dbReference>
<protein>
    <recommendedName>
        <fullName evidence="7">Fructose-1,6-bisphosphatase</fullName>
    </recommendedName>
</protein>
<dbReference type="GO" id="GO:0006094">
    <property type="term" value="P:gluconeogenesis"/>
    <property type="evidence" value="ECO:0007669"/>
    <property type="project" value="InterPro"/>
</dbReference>
<keyword evidence="5 8" id="KW-0464">Manganese</keyword>
<dbReference type="NCBIfam" id="TIGR00330">
    <property type="entry name" value="glpX"/>
    <property type="match status" value="1"/>
</dbReference>
<feature type="binding site" evidence="9">
    <location>
        <position position="227"/>
    </location>
    <ligand>
        <name>substrate</name>
    </ligand>
</feature>
<dbReference type="STRING" id="1121022.GCA_000376105_00458"/>
<feature type="binding site" evidence="8">
    <location>
        <position position="101"/>
    </location>
    <ligand>
        <name>Mn(2+)</name>
        <dbReference type="ChEBI" id="CHEBI:29035"/>
        <label>2</label>
    </ligand>
</feature>
<evidence type="ECO:0000256" key="6">
    <source>
        <dbReference type="ARBA" id="ARBA00023277"/>
    </source>
</evidence>
<name>V4PJY1_9CAUL</name>
<dbReference type="PIRSF" id="PIRSF004532">
    <property type="entry name" value="GlpX"/>
    <property type="match status" value="1"/>
</dbReference>
<dbReference type="SUPFAM" id="SSF56655">
    <property type="entry name" value="Carbohydrate phosphatase"/>
    <property type="match status" value="1"/>
</dbReference>
<feature type="binding site" evidence="8">
    <location>
        <position position="49"/>
    </location>
    <ligand>
        <name>Mn(2+)</name>
        <dbReference type="ChEBI" id="CHEBI:29035"/>
        <label>1</label>
    </ligand>
</feature>
<keyword evidence="3 8" id="KW-0479">Metal-binding</keyword>
<comment type="cofactor">
    <cofactor evidence="8">
        <name>Mn(2+)</name>
        <dbReference type="ChEBI" id="CHEBI:29035"/>
    </cofactor>
</comment>
<evidence type="ECO:0000256" key="4">
    <source>
        <dbReference type="ARBA" id="ARBA00022801"/>
    </source>
</evidence>
<comment type="caution">
    <text evidence="10">The sequence shown here is derived from an EMBL/GenBank/DDBJ whole genome shotgun (WGS) entry which is preliminary data.</text>
</comment>
<dbReference type="RefSeq" id="WP_018080134.1">
    <property type="nucleotide sequence ID" value="NZ_AQWM01000001.1"/>
</dbReference>
<dbReference type="AlphaFoldDB" id="V4PJY1"/>
<keyword evidence="6 7" id="KW-0119">Carbohydrate metabolism</keyword>
<keyword evidence="11" id="KW-1185">Reference proteome</keyword>
<dbReference type="GO" id="GO:0006071">
    <property type="term" value="P:glycerol metabolic process"/>
    <property type="evidence" value="ECO:0007669"/>
    <property type="project" value="InterPro"/>
</dbReference>
<feature type="binding site" evidence="9">
    <location>
        <begin position="203"/>
        <end position="205"/>
    </location>
    <ligand>
        <name>substrate</name>
    </ligand>
</feature>
<dbReference type="FunFam" id="3.40.190.90:FF:000001">
    <property type="entry name" value="Fructose-1,6-bisphosphatase"/>
    <property type="match status" value="1"/>
</dbReference>
<gene>
    <name evidence="10" type="primary">glpX</name>
    <name evidence="10" type="ORF">ABENE_01840</name>
</gene>
<dbReference type="GO" id="GO:0030145">
    <property type="term" value="F:manganese ion binding"/>
    <property type="evidence" value="ECO:0007669"/>
    <property type="project" value="UniProtKB-ARBA"/>
</dbReference>
<proteinExistence type="inferred from homology"/>
<dbReference type="eggNOG" id="COG1494">
    <property type="taxonomic scope" value="Bacteria"/>
</dbReference>
<dbReference type="PANTHER" id="PTHR30447">
    <property type="entry name" value="FRUCTOSE-1,6-BISPHOSPHATASE CLASS 2"/>
    <property type="match status" value="1"/>
</dbReference>
<feature type="binding site" evidence="9">
    <location>
        <position position="135"/>
    </location>
    <ligand>
        <name>substrate</name>
    </ligand>
</feature>
<dbReference type="Gene3D" id="3.40.190.90">
    <property type="match status" value="1"/>
</dbReference>
<dbReference type="EMBL" id="AWGB01000004">
    <property type="protein sequence ID" value="ESQ94272.1"/>
    <property type="molecule type" value="Genomic_DNA"/>
</dbReference>
<reference evidence="10 11" key="1">
    <citation type="journal article" date="2014" name="Nature">
        <title>Sequential evolution of bacterial morphology by co-option of a developmental regulator.</title>
        <authorList>
            <person name="Jiang C."/>
            <person name="Brown P.J."/>
            <person name="Ducret A."/>
            <person name="Brun Y.V."/>
        </authorList>
    </citation>
    <scope>NUCLEOTIDE SEQUENCE [LARGE SCALE GENOMIC DNA]</scope>
    <source>
        <strain evidence="10 11">DSM 16100</strain>
    </source>
</reference>
<comment type="similarity">
    <text evidence="2 7">Belongs to the FBPase class 2 family.</text>
</comment>
<feature type="binding site" evidence="8">
    <location>
        <position position="73"/>
    </location>
    <ligand>
        <name>Mn(2+)</name>
        <dbReference type="ChEBI" id="CHEBI:29035"/>
        <label>1</label>
    </ligand>
</feature>
<feature type="binding site" evidence="8">
    <location>
        <position position="104"/>
    </location>
    <ligand>
        <name>Mn(2+)</name>
        <dbReference type="ChEBI" id="CHEBI:29035"/>
        <label>2</label>
    </ligand>
</feature>